<name>A0ABV4EDL0_9GAMM</name>
<proteinExistence type="predicted"/>
<evidence type="ECO:0000313" key="2">
    <source>
        <dbReference type="Proteomes" id="UP001565243"/>
    </source>
</evidence>
<reference evidence="1 2" key="1">
    <citation type="submission" date="2024-07" db="EMBL/GenBank/DDBJ databases">
        <authorList>
            <person name="Hebao G."/>
        </authorList>
    </citation>
    <scope>NUCLEOTIDE SEQUENCE [LARGE SCALE GENOMIC DNA]</scope>
    <source>
        <strain evidence="1 2">ACCC 02193</strain>
    </source>
</reference>
<sequence>MGIFDGLSGAAKNFASNTANQFTSNLTNQLQSTANNVVGQALSAALGGVSFAGGSGGMVNGKAGSTRDMAYAKTILQMAMKIQYAQGWQFVVEADGMTDLFMFVKDVTYGAGTVETDAKIIGGVMFNKPTHISAGTVTLTVRDTQEGKIANWFDARKARVINPDGTLNLSPYYTMSIRVYRVGFDGSKILDREMKVFPTERGSTTRAYDQFGEFLSYPLTFVSYSSADTSLTGIATSAIVGAAGNALSSARSDLGSKVSSIIKF</sequence>
<organism evidence="1 2">
    <name type="scientific">Erwinia aeris</name>
    <dbReference type="NCBI Taxonomy" id="3239803"/>
    <lineage>
        <taxon>Bacteria</taxon>
        <taxon>Pseudomonadati</taxon>
        <taxon>Pseudomonadota</taxon>
        <taxon>Gammaproteobacteria</taxon>
        <taxon>Enterobacterales</taxon>
        <taxon>Erwiniaceae</taxon>
        <taxon>Erwinia</taxon>
    </lineage>
</organism>
<keyword evidence="2" id="KW-1185">Reference proteome</keyword>
<evidence type="ECO:0000313" key="1">
    <source>
        <dbReference type="EMBL" id="MEY8773034.1"/>
    </source>
</evidence>
<dbReference type="RefSeq" id="WP_369896662.1">
    <property type="nucleotide sequence ID" value="NZ_JBGFFX010000017.1"/>
</dbReference>
<gene>
    <name evidence="1" type="ORF">AB6T85_21735</name>
</gene>
<accession>A0ABV4EDL0</accession>
<protein>
    <submittedName>
        <fullName evidence="1">Phage tail protein</fullName>
    </submittedName>
</protein>
<dbReference type="Proteomes" id="UP001565243">
    <property type="component" value="Unassembled WGS sequence"/>
</dbReference>
<comment type="caution">
    <text evidence="1">The sequence shown here is derived from an EMBL/GenBank/DDBJ whole genome shotgun (WGS) entry which is preliminary data.</text>
</comment>
<dbReference type="EMBL" id="JBGFFX010000017">
    <property type="protein sequence ID" value="MEY8773034.1"/>
    <property type="molecule type" value="Genomic_DNA"/>
</dbReference>